<proteinExistence type="predicted"/>
<dbReference type="Proteomes" id="UP000663887">
    <property type="component" value="Unassembled WGS sequence"/>
</dbReference>
<accession>A0A816SFV6</accession>
<sequence length="212" mass="23607">MLLSKAIFDAFGAIANEIQDNCKFEETAVGKVTIKPAIGVSFNDIEKAKIRKCIKSVYGEDVVLALVNTTLYVNKEPVASESGLARSEVLGTPSQNNSQWLSFKANVGDLKVRQILNNPTLKVIEIPGKVIIEGHSFLLDEMFSSGYLQELEDVVVETGLMLEFHEKITASGYIAEDKKPTVLTKEKILKDRQWKENATNDLDDFINEVKKK</sequence>
<comment type="caution">
    <text evidence="1">The sequence shown here is derived from an EMBL/GenBank/DDBJ whole genome shotgun (WGS) entry which is preliminary data.</text>
</comment>
<protein>
    <submittedName>
        <fullName evidence="1">Uncharacterized protein</fullName>
    </submittedName>
</protein>
<gene>
    <name evidence="1" type="ORF">XDN619_LOCUS15428</name>
</gene>
<dbReference type="EMBL" id="CAJNRG010006282">
    <property type="protein sequence ID" value="CAF2084515.1"/>
    <property type="molecule type" value="Genomic_DNA"/>
</dbReference>
<name>A0A816SFV6_9BILA</name>
<dbReference type="AlphaFoldDB" id="A0A816SFV6"/>
<reference evidence="1" key="1">
    <citation type="submission" date="2021-02" db="EMBL/GenBank/DDBJ databases">
        <authorList>
            <person name="Nowell W R."/>
        </authorList>
    </citation>
    <scope>NUCLEOTIDE SEQUENCE</scope>
</reference>
<evidence type="ECO:0000313" key="2">
    <source>
        <dbReference type="Proteomes" id="UP000663887"/>
    </source>
</evidence>
<evidence type="ECO:0000313" key="1">
    <source>
        <dbReference type="EMBL" id="CAF2084515.1"/>
    </source>
</evidence>
<organism evidence="1 2">
    <name type="scientific">Rotaria magnacalcarata</name>
    <dbReference type="NCBI Taxonomy" id="392030"/>
    <lineage>
        <taxon>Eukaryota</taxon>
        <taxon>Metazoa</taxon>
        <taxon>Spiralia</taxon>
        <taxon>Gnathifera</taxon>
        <taxon>Rotifera</taxon>
        <taxon>Eurotatoria</taxon>
        <taxon>Bdelloidea</taxon>
        <taxon>Philodinida</taxon>
        <taxon>Philodinidae</taxon>
        <taxon>Rotaria</taxon>
    </lineage>
</organism>